<reference evidence="5" key="1">
    <citation type="submission" date="2023-06" db="EMBL/GenBank/DDBJ databases">
        <title>Male Hemibagrus guttatus genome.</title>
        <authorList>
            <person name="Bian C."/>
        </authorList>
    </citation>
    <scope>NUCLEOTIDE SEQUENCE</scope>
    <source>
        <strain evidence="5">Male_cb2023</strain>
        <tissue evidence="5">Muscle</tissue>
    </source>
</reference>
<dbReference type="EMBL" id="JAUCMX010000021">
    <property type="protein sequence ID" value="KAK3514500.1"/>
    <property type="molecule type" value="Genomic_DNA"/>
</dbReference>
<dbReference type="GO" id="GO:0008146">
    <property type="term" value="F:sulfotransferase activity"/>
    <property type="evidence" value="ECO:0007669"/>
    <property type="project" value="InterPro"/>
</dbReference>
<comment type="caution">
    <text evidence="5">The sequence shown here is derived from an EMBL/GenBank/DDBJ whole genome shotgun (WGS) entry which is preliminary data.</text>
</comment>
<evidence type="ECO:0000256" key="3">
    <source>
        <dbReference type="SAM" id="Phobius"/>
    </source>
</evidence>
<keyword evidence="3" id="KW-1133">Transmembrane helix</keyword>
<protein>
    <recommendedName>
        <fullName evidence="4">WSC domain-containing protein</fullName>
    </recommendedName>
</protein>
<dbReference type="SUPFAM" id="SSF52540">
    <property type="entry name" value="P-loop containing nucleoside triphosphate hydrolases"/>
    <property type="match status" value="1"/>
</dbReference>
<gene>
    <name evidence="5" type="ORF">QTP70_018667</name>
</gene>
<dbReference type="Gene3D" id="3.40.50.300">
    <property type="entry name" value="P-loop containing nucleotide triphosphate hydrolases"/>
    <property type="match status" value="1"/>
</dbReference>
<dbReference type="InterPro" id="IPR027417">
    <property type="entry name" value="P-loop_NTPase"/>
</dbReference>
<proteinExistence type="inferred from homology"/>
<dbReference type="InterPro" id="IPR000863">
    <property type="entry name" value="Sulfotransferase_dom"/>
</dbReference>
<feature type="transmembrane region" description="Helical" evidence="3">
    <location>
        <begin position="49"/>
        <end position="69"/>
    </location>
</feature>
<evidence type="ECO:0000256" key="1">
    <source>
        <dbReference type="ARBA" id="ARBA00010236"/>
    </source>
</evidence>
<evidence type="ECO:0000256" key="2">
    <source>
        <dbReference type="ARBA" id="ARBA00022737"/>
    </source>
</evidence>
<dbReference type="SMART" id="SM00321">
    <property type="entry name" value="WSC"/>
    <property type="match status" value="2"/>
</dbReference>
<comment type="similarity">
    <text evidence="1">Belongs to the WSCD family.</text>
</comment>
<dbReference type="InterPro" id="IPR002889">
    <property type="entry name" value="WSC_carb-bd"/>
</dbReference>
<feature type="domain" description="WSC" evidence="4">
    <location>
        <begin position="238"/>
        <end position="332"/>
    </location>
</feature>
<keyword evidence="6" id="KW-1185">Reference proteome</keyword>
<dbReference type="AlphaFoldDB" id="A0AAE0UQ31"/>
<evidence type="ECO:0000259" key="4">
    <source>
        <dbReference type="PROSITE" id="PS51212"/>
    </source>
</evidence>
<dbReference type="InterPro" id="IPR051589">
    <property type="entry name" value="Sialate-O-sulfotransferase"/>
</dbReference>
<organism evidence="5 6">
    <name type="scientific">Hemibagrus guttatus</name>
    <dbReference type="NCBI Taxonomy" id="175788"/>
    <lineage>
        <taxon>Eukaryota</taxon>
        <taxon>Metazoa</taxon>
        <taxon>Chordata</taxon>
        <taxon>Craniata</taxon>
        <taxon>Vertebrata</taxon>
        <taxon>Euteleostomi</taxon>
        <taxon>Actinopterygii</taxon>
        <taxon>Neopterygii</taxon>
        <taxon>Teleostei</taxon>
        <taxon>Ostariophysi</taxon>
        <taxon>Siluriformes</taxon>
        <taxon>Bagridae</taxon>
        <taxon>Hemibagrus</taxon>
    </lineage>
</organism>
<dbReference type="PROSITE" id="PS51212">
    <property type="entry name" value="WSC"/>
    <property type="match status" value="2"/>
</dbReference>
<dbReference type="Pfam" id="PF01822">
    <property type="entry name" value="WSC"/>
    <property type="match status" value="2"/>
</dbReference>
<dbReference type="PANTHER" id="PTHR45964:SF7">
    <property type="entry name" value="SIALATE:O-SULFOTRANSFERASE 2"/>
    <property type="match status" value="1"/>
</dbReference>
<name>A0AAE0UQ31_9TELE</name>
<sequence length="708" mass="79976">MASTHTHTMAEKKERTAARTFSCLFVSLEAMARPLLKIQRYFRRKPVRFFSFILLYLTAGSLVFLHSGFSGDSGSGGRHGPLASVEGGTATSTEGLGIVRRAFSDMRTTRRLGLTWTKAKISKEPEEGRAKLIGCYVDDTHQRALRGISFFDYKKMTVFRCQDNCAERNNDLYKGYLYAGLEFGAECYCGHRIQAANVSDSECNMQCKGEKSKMCGGANRLSIYRLELSQESARRYGSAIFKGCFRRPDNVTLALPAAAVIQNMSVDKCVDMCTEKEFSLAALAGIKCHCGFPTSLFTLHEPEEEDLCLNRCAAEDFESCGNDEYFVVYQTQVQDNRCMDRRFLPTRSKRLTALASFPGAGNTWARHLIELATGYYTGSYYFDGSLYNKGFKGERDHWRSGRTICIKTHESGKKEIEAYDSSILMIRNPYKALMAEFNRKYGGHIGFASQAHWKGKAWFQARVGGCFPPPLPSGVFFCPSWAEVVAWLFCLVVDVVQLFCSVVDIARLFCSAVDVARLFCSAVDVARLFCSAVDVARLFCSAVDIARLFCLAVDIARLFRSAVDVTRLFCSAVDIAWDPLALPLCSPHLPRQWPEFVKNYAPWWASHTLDWLQYGKNVHLVHFEELKHDLFTQLKHMVLFLGLDVSEDRLLCVVAQKDGNFKRSGLRKLEYDPYTPEMREKIDDLIRSVDVALKLRNLSGVPDDYRPR</sequence>
<feature type="domain" description="WSC" evidence="4">
    <location>
        <begin position="129"/>
        <end position="227"/>
    </location>
</feature>
<keyword evidence="3" id="KW-0812">Transmembrane</keyword>
<dbReference type="Pfam" id="PF00685">
    <property type="entry name" value="Sulfotransfer_1"/>
    <property type="match status" value="1"/>
</dbReference>
<evidence type="ECO:0000313" key="5">
    <source>
        <dbReference type="EMBL" id="KAK3514500.1"/>
    </source>
</evidence>
<keyword evidence="2" id="KW-0677">Repeat</keyword>
<dbReference type="PANTHER" id="PTHR45964">
    <property type="entry name" value="WSCD FAMILY MEMBER CG9164"/>
    <property type="match status" value="1"/>
</dbReference>
<dbReference type="Proteomes" id="UP001274896">
    <property type="component" value="Unassembled WGS sequence"/>
</dbReference>
<keyword evidence="3" id="KW-0472">Membrane</keyword>
<accession>A0AAE0UQ31</accession>
<evidence type="ECO:0000313" key="6">
    <source>
        <dbReference type="Proteomes" id="UP001274896"/>
    </source>
</evidence>